<evidence type="ECO:0000313" key="2">
    <source>
        <dbReference type="EMBL" id="SHJ65945.1"/>
    </source>
</evidence>
<reference evidence="2 3" key="1">
    <citation type="submission" date="2016-11" db="EMBL/GenBank/DDBJ databases">
        <authorList>
            <person name="Jaros S."/>
            <person name="Januszkiewicz K."/>
            <person name="Wedrychowicz H."/>
        </authorList>
    </citation>
    <scope>NUCLEOTIDE SEQUENCE [LARGE SCALE GENOMIC DNA]</scope>
    <source>
        <strain evidence="2 3">CGMCC 4.5723</strain>
    </source>
</reference>
<organism evidence="2 3">
    <name type="scientific">Nocardiopsis flavescens</name>
    <dbReference type="NCBI Taxonomy" id="758803"/>
    <lineage>
        <taxon>Bacteria</taxon>
        <taxon>Bacillati</taxon>
        <taxon>Actinomycetota</taxon>
        <taxon>Actinomycetes</taxon>
        <taxon>Streptosporangiales</taxon>
        <taxon>Nocardiopsidaceae</taxon>
        <taxon>Nocardiopsis</taxon>
    </lineage>
</organism>
<evidence type="ECO:0000313" key="3">
    <source>
        <dbReference type="Proteomes" id="UP000184452"/>
    </source>
</evidence>
<proteinExistence type="predicted"/>
<dbReference type="STRING" id="758803.SAMN05421803_10867"/>
<sequence>MADTLFLLATTGFFGLCAAYVRGCARIVGAPAADPAPGGGHAPSRGAEDPR</sequence>
<evidence type="ECO:0000256" key="1">
    <source>
        <dbReference type="SAM" id="MobiDB-lite"/>
    </source>
</evidence>
<keyword evidence="3" id="KW-1185">Reference proteome</keyword>
<feature type="region of interest" description="Disordered" evidence="1">
    <location>
        <begin position="32"/>
        <end position="51"/>
    </location>
</feature>
<dbReference type="AlphaFoldDB" id="A0A1M6L3X7"/>
<gene>
    <name evidence="2" type="ORF">SAMN05421803_10867</name>
</gene>
<protein>
    <submittedName>
        <fullName evidence="2">Uncharacterized protein</fullName>
    </submittedName>
</protein>
<dbReference type="RefSeq" id="WP_178378548.1">
    <property type="nucleotide sequence ID" value="NZ_FQZK01000008.1"/>
</dbReference>
<accession>A0A1M6L3X7</accession>
<dbReference type="Proteomes" id="UP000184452">
    <property type="component" value="Unassembled WGS sequence"/>
</dbReference>
<name>A0A1M6L3X7_9ACTN</name>
<dbReference type="EMBL" id="FQZK01000008">
    <property type="protein sequence ID" value="SHJ65945.1"/>
    <property type="molecule type" value="Genomic_DNA"/>
</dbReference>